<dbReference type="Gene3D" id="3.30.160.880">
    <property type="entry name" value="Cell division protein ZapA protomer, N-terminal domain"/>
    <property type="match status" value="1"/>
</dbReference>
<sequence>MTENTAVELWLLDSVYKLGCPANLQDELRSAGDLLEQKFKGMRSANPRMDNQKVAVMVSLQLMQEVIEMNKSLQQYSQCENALADMVDALDQQITQIQATNG</sequence>
<dbReference type="Proteomes" id="UP001139701">
    <property type="component" value="Unassembled WGS sequence"/>
</dbReference>
<dbReference type="EMBL" id="JAKUML010000010">
    <property type="protein sequence ID" value="MCJ8146807.1"/>
    <property type="molecule type" value="Genomic_DNA"/>
</dbReference>
<keyword evidence="2" id="KW-0175">Coiled coil</keyword>
<comment type="similarity">
    <text evidence="1">Belongs to the ZapA family. Type 1 subfamily.</text>
</comment>
<proteinExistence type="inferred from homology"/>
<organism evidence="3 4">
    <name type="scientific">Acinetobacter sedimenti</name>
    <dbReference type="NCBI Taxonomy" id="2919922"/>
    <lineage>
        <taxon>Bacteria</taxon>
        <taxon>Pseudomonadati</taxon>
        <taxon>Pseudomonadota</taxon>
        <taxon>Gammaproteobacteria</taxon>
        <taxon>Moraxellales</taxon>
        <taxon>Moraxellaceae</taxon>
        <taxon>Acinetobacter</taxon>
    </lineage>
</organism>
<dbReference type="AlphaFoldDB" id="A0A9X1WZQ1"/>
<accession>A0A9X1WZQ1</accession>
<gene>
    <name evidence="3" type="ORF">MKI79_07820</name>
</gene>
<name>A0A9X1WZQ1_9GAMM</name>
<dbReference type="GO" id="GO:0051301">
    <property type="term" value="P:cell division"/>
    <property type="evidence" value="ECO:0007669"/>
    <property type="project" value="UniProtKB-KW"/>
</dbReference>
<dbReference type="InterPro" id="IPR036192">
    <property type="entry name" value="Cell_div_ZapA-like_sf"/>
</dbReference>
<dbReference type="InterPro" id="IPR042233">
    <property type="entry name" value="Cell_div_ZapA_N"/>
</dbReference>
<evidence type="ECO:0000313" key="3">
    <source>
        <dbReference type="EMBL" id="MCJ8146807.1"/>
    </source>
</evidence>
<keyword evidence="3" id="KW-0132">Cell division</keyword>
<comment type="caution">
    <text evidence="3">The sequence shown here is derived from an EMBL/GenBank/DDBJ whole genome shotgun (WGS) entry which is preliminary data.</text>
</comment>
<evidence type="ECO:0000256" key="1">
    <source>
        <dbReference type="ARBA" id="ARBA00010074"/>
    </source>
</evidence>
<dbReference type="Pfam" id="PF05164">
    <property type="entry name" value="ZapA"/>
    <property type="match status" value="1"/>
</dbReference>
<dbReference type="SUPFAM" id="SSF102829">
    <property type="entry name" value="Cell division protein ZapA-like"/>
    <property type="match status" value="1"/>
</dbReference>
<reference evidence="3" key="1">
    <citation type="submission" date="2022-02" db="EMBL/GenBank/DDBJ databases">
        <title>Acinetobacter A3.8 sp. nov., isolated from Sediment (Zhairuo Island).</title>
        <authorList>
            <person name="Zheng K."/>
        </authorList>
    </citation>
    <scope>NUCLEOTIDE SEQUENCE</scope>
    <source>
        <strain evidence="3">A3.8</strain>
    </source>
</reference>
<evidence type="ECO:0000256" key="2">
    <source>
        <dbReference type="ARBA" id="ARBA00023054"/>
    </source>
</evidence>
<dbReference type="InterPro" id="IPR007838">
    <property type="entry name" value="Cell_div_ZapA-like"/>
</dbReference>
<keyword evidence="3" id="KW-0131">Cell cycle</keyword>
<dbReference type="RefSeq" id="WP_241571729.1">
    <property type="nucleotide sequence ID" value="NZ_JAKUML010000010.1"/>
</dbReference>
<keyword evidence="4" id="KW-1185">Reference proteome</keyword>
<evidence type="ECO:0000313" key="4">
    <source>
        <dbReference type="Proteomes" id="UP001139701"/>
    </source>
</evidence>
<protein>
    <submittedName>
        <fullName evidence="3">Cell division protein ZapA</fullName>
    </submittedName>
</protein>